<proteinExistence type="predicted"/>
<name>A0A0Q2QKH7_MYCGO</name>
<evidence type="ECO:0000313" key="1">
    <source>
        <dbReference type="EMBL" id="KQH80349.1"/>
    </source>
</evidence>
<dbReference type="Pfam" id="PF13560">
    <property type="entry name" value="HTH_31"/>
    <property type="match status" value="1"/>
</dbReference>
<comment type="caution">
    <text evidence="1">The sequence shown here is derived from an EMBL/GenBank/DDBJ whole genome shotgun (WGS) entry which is preliminary data.</text>
</comment>
<reference evidence="1 2" key="1">
    <citation type="submission" date="2015-10" db="EMBL/GenBank/DDBJ databases">
        <title>Mycobacterium gordonae draft genome assembly.</title>
        <authorList>
            <person name="Ustinova V."/>
            <person name="Smirnova T."/>
            <person name="Blagodatskikh K."/>
            <person name="Varlamov D."/>
            <person name="Larionova E."/>
            <person name="Chernousova L."/>
        </authorList>
    </citation>
    <scope>NUCLEOTIDE SEQUENCE [LARGE SCALE GENOMIC DNA]</scope>
    <source>
        <strain evidence="1 2">CTRI 14-8773</strain>
    </source>
</reference>
<dbReference type="SUPFAM" id="SSF47413">
    <property type="entry name" value="lambda repressor-like DNA-binding domains"/>
    <property type="match status" value="1"/>
</dbReference>
<gene>
    <name evidence="1" type="ORF">AO501_26145</name>
</gene>
<organism evidence="1 2">
    <name type="scientific">Mycobacterium gordonae</name>
    <dbReference type="NCBI Taxonomy" id="1778"/>
    <lineage>
        <taxon>Bacteria</taxon>
        <taxon>Bacillati</taxon>
        <taxon>Actinomycetota</taxon>
        <taxon>Actinomycetes</taxon>
        <taxon>Mycobacteriales</taxon>
        <taxon>Mycobacteriaceae</taxon>
        <taxon>Mycobacterium</taxon>
    </lineage>
</organism>
<dbReference type="EMBL" id="LKTM01000028">
    <property type="protein sequence ID" value="KQH80349.1"/>
    <property type="molecule type" value="Genomic_DNA"/>
</dbReference>
<evidence type="ECO:0008006" key="3">
    <source>
        <dbReference type="Google" id="ProtNLM"/>
    </source>
</evidence>
<dbReference type="AlphaFoldDB" id="A0A0Q2QKH7"/>
<dbReference type="OrthoDB" id="4571956at2"/>
<dbReference type="RefSeq" id="WP_055576773.1">
    <property type="nucleotide sequence ID" value="NZ_CP070974.1"/>
</dbReference>
<accession>A0A0Q2QKH7</accession>
<sequence>MSALSDGLSGKMLVMSWERLGREVRLRRQHLDLTQPEMAKRGPLSVTTIRYIENNRIDRLSRRSREALDRALNWAPGSTDAVLSGGTPIPVGGTTMPAAVASTADSDPAAAVDRFDKARWILRMRRSFAEHREGMNAAARAALDEEFTTAAREIEQALIWMLPWLGDKERAEAIKILAELRDS</sequence>
<dbReference type="Gene3D" id="1.10.260.40">
    <property type="entry name" value="lambda repressor-like DNA-binding domains"/>
    <property type="match status" value="1"/>
</dbReference>
<evidence type="ECO:0000313" key="2">
    <source>
        <dbReference type="Proteomes" id="UP000051677"/>
    </source>
</evidence>
<dbReference type="InterPro" id="IPR010982">
    <property type="entry name" value="Lambda_DNA-bd_dom_sf"/>
</dbReference>
<protein>
    <recommendedName>
        <fullName evidence="3">HTH cro/C1-type domain-containing protein</fullName>
    </recommendedName>
</protein>
<dbReference type="Proteomes" id="UP000051677">
    <property type="component" value="Unassembled WGS sequence"/>
</dbReference>
<dbReference type="GO" id="GO:0003677">
    <property type="term" value="F:DNA binding"/>
    <property type="evidence" value="ECO:0007669"/>
    <property type="project" value="InterPro"/>
</dbReference>